<feature type="binding site" evidence="12">
    <location>
        <position position="223"/>
    </location>
    <ligand>
        <name>ATP</name>
        <dbReference type="ChEBI" id="CHEBI:30616"/>
    </ligand>
</feature>
<evidence type="ECO:0000256" key="3">
    <source>
        <dbReference type="ARBA" id="ARBA00009601"/>
    </source>
</evidence>
<evidence type="ECO:0000259" key="15">
    <source>
        <dbReference type="PROSITE" id="PS50975"/>
    </source>
</evidence>
<dbReference type="GO" id="GO:0005524">
    <property type="term" value="F:ATP binding"/>
    <property type="evidence" value="ECO:0007669"/>
    <property type="project" value="UniProtKB-UniRule"/>
</dbReference>
<dbReference type="InterPro" id="IPR011761">
    <property type="entry name" value="ATP-grasp"/>
</dbReference>
<feature type="binding site" evidence="13">
    <location>
        <position position="305"/>
    </location>
    <ligand>
        <name>Mg(2+)</name>
        <dbReference type="ChEBI" id="CHEBI:18420"/>
        <label>2</label>
    </ligand>
</feature>
<organism evidence="16 17">
    <name type="scientific">Miscanthus lutarioriparius</name>
    <dbReference type="NCBI Taxonomy" id="422564"/>
    <lineage>
        <taxon>Eukaryota</taxon>
        <taxon>Viridiplantae</taxon>
        <taxon>Streptophyta</taxon>
        <taxon>Embryophyta</taxon>
        <taxon>Tracheophyta</taxon>
        <taxon>Spermatophyta</taxon>
        <taxon>Magnoliopsida</taxon>
        <taxon>Liliopsida</taxon>
        <taxon>Poales</taxon>
        <taxon>Poaceae</taxon>
        <taxon>PACMAD clade</taxon>
        <taxon>Panicoideae</taxon>
        <taxon>Andropogonodae</taxon>
        <taxon>Andropogoneae</taxon>
        <taxon>Saccharinae</taxon>
        <taxon>Miscanthus</taxon>
    </lineage>
</organism>
<dbReference type="EMBL" id="CAJGYO010000007">
    <property type="protein sequence ID" value="CAD6244643.1"/>
    <property type="molecule type" value="Genomic_DNA"/>
</dbReference>
<comment type="catalytic activity">
    <reaction evidence="1">
        <text>1D-myo-inositol 1,3,4-trisphosphate + ATP = 1D-myo-inositol 1,3,4,6-tetrakisphosphate + ADP + H(+)</text>
        <dbReference type="Rhea" id="RHEA:20940"/>
        <dbReference type="ChEBI" id="CHEBI:15378"/>
        <dbReference type="ChEBI" id="CHEBI:30616"/>
        <dbReference type="ChEBI" id="CHEBI:57660"/>
        <dbReference type="ChEBI" id="CHEBI:58414"/>
        <dbReference type="ChEBI" id="CHEBI:456216"/>
        <dbReference type="EC" id="2.7.1.159"/>
    </reaction>
</comment>
<feature type="binding site" evidence="12">
    <location>
        <position position="42"/>
    </location>
    <ligand>
        <name>1D-myo-inositol 1,3,4-trisphosphate</name>
        <dbReference type="ChEBI" id="CHEBI:58414"/>
    </ligand>
</feature>
<feature type="binding site" evidence="12">
    <location>
        <position position="165"/>
    </location>
    <ligand>
        <name>ATP</name>
        <dbReference type="ChEBI" id="CHEBI:30616"/>
    </ligand>
</feature>
<feature type="binding site" evidence="12">
    <location>
        <position position="208"/>
    </location>
    <ligand>
        <name>1D-myo-inositol 1,3,4-trisphosphate</name>
        <dbReference type="ChEBI" id="CHEBI:58414"/>
    </ligand>
</feature>
<dbReference type="PIRSF" id="PIRSF038186">
    <property type="entry name" value="ITPK"/>
    <property type="match status" value="1"/>
</dbReference>
<evidence type="ECO:0000256" key="9">
    <source>
        <dbReference type="ARBA" id="ARBA00022840"/>
    </source>
</evidence>
<dbReference type="GO" id="GO:0000287">
    <property type="term" value="F:magnesium ion binding"/>
    <property type="evidence" value="ECO:0007669"/>
    <property type="project" value="InterPro"/>
</dbReference>
<feature type="binding site" evidence="13">
    <location>
        <position position="305"/>
    </location>
    <ligand>
        <name>Mg(2+)</name>
        <dbReference type="ChEBI" id="CHEBI:18420"/>
        <label>1</label>
    </ligand>
</feature>
<keyword evidence="17" id="KW-1185">Reference proteome</keyword>
<comment type="caution">
    <text evidence="16">The sequence shown here is derived from an EMBL/GenBank/DDBJ whole genome shotgun (WGS) entry which is preliminary data.</text>
</comment>
<evidence type="ECO:0000256" key="6">
    <source>
        <dbReference type="ARBA" id="ARBA00022723"/>
    </source>
</evidence>
<feature type="binding site" evidence="12">
    <location>
        <position position="307"/>
    </location>
    <ligand>
        <name>1D-myo-inositol 1,3,4-trisphosphate</name>
        <dbReference type="ChEBI" id="CHEBI:58414"/>
    </ligand>
</feature>
<keyword evidence="8 11" id="KW-0418">Kinase</keyword>
<feature type="binding site" evidence="12">
    <location>
        <position position="118"/>
    </location>
    <ligand>
        <name>ATP</name>
        <dbReference type="ChEBI" id="CHEBI:30616"/>
    </ligand>
</feature>
<dbReference type="Pfam" id="PF05770">
    <property type="entry name" value="Ins134_P3_kin"/>
    <property type="match status" value="1"/>
</dbReference>
<dbReference type="EC" id="2.7.1.134" evidence="11"/>
<evidence type="ECO:0000256" key="5">
    <source>
        <dbReference type="ARBA" id="ARBA00022679"/>
    </source>
</evidence>
<keyword evidence="6 11" id="KW-0479">Metal-binding</keyword>
<dbReference type="Proteomes" id="UP000604825">
    <property type="component" value="Unassembled WGS sequence"/>
</dbReference>
<feature type="region of interest" description="Disordered" evidence="14">
    <location>
        <begin position="336"/>
        <end position="374"/>
    </location>
</feature>
<dbReference type="OrthoDB" id="25308at2759"/>
<accession>A0A811PMW0</accession>
<feature type="binding site" evidence="12">
    <location>
        <position position="83"/>
    </location>
    <ligand>
        <name>1D-myo-inositol 1,3,4-trisphosphate</name>
        <dbReference type="ChEBI" id="CHEBI:58414"/>
    </ligand>
</feature>
<evidence type="ECO:0000256" key="7">
    <source>
        <dbReference type="ARBA" id="ARBA00022741"/>
    </source>
</evidence>
<dbReference type="InterPro" id="IPR041429">
    <property type="entry name" value="ITPK1_N"/>
</dbReference>
<feature type="binding site" evidence="12">
    <location>
        <position position="176"/>
    </location>
    <ligand>
        <name>1D-myo-inositol 1,3,4-trisphosphate</name>
        <dbReference type="ChEBI" id="CHEBI:58414"/>
    </ligand>
</feature>
<dbReference type="Gene3D" id="3.30.1490.220">
    <property type="match status" value="1"/>
</dbReference>
<evidence type="ECO:0000256" key="8">
    <source>
        <dbReference type="ARBA" id="ARBA00022777"/>
    </source>
</evidence>
<evidence type="ECO:0000256" key="1">
    <source>
        <dbReference type="ARBA" id="ARBA00000399"/>
    </source>
</evidence>
<gene>
    <name evidence="16" type="ORF">NCGR_LOCUS29260</name>
</gene>
<evidence type="ECO:0000313" key="16">
    <source>
        <dbReference type="EMBL" id="CAD6244643.1"/>
    </source>
</evidence>
<keyword evidence="7 11" id="KW-0547">Nucleotide-binding</keyword>
<feature type="binding site" evidence="12">
    <location>
        <position position="311"/>
    </location>
    <ligand>
        <name>1D-myo-inositol 1,3,4-trisphosphate</name>
        <dbReference type="ChEBI" id="CHEBI:58414"/>
    </ligand>
</feature>
<feature type="domain" description="ATP-grasp" evidence="15">
    <location>
        <begin position="123"/>
        <end position="336"/>
    </location>
</feature>
<comment type="subunit">
    <text evidence="4 11">Monomer.</text>
</comment>
<dbReference type="Gene3D" id="3.40.50.11370">
    <property type="match status" value="1"/>
</dbReference>
<evidence type="ECO:0000256" key="12">
    <source>
        <dbReference type="PIRSR" id="PIRSR038186-1"/>
    </source>
</evidence>
<evidence type="ECO:0000256" key="13">
    <source>
        <dbReference type="PIRSR" id="PIRSR038186-2"/>
    </source>
</evidence>
<name>A0A811PMW0_9POAL</name>
<keyword evidence="9 11" id="KW-0067">ATP-binding</keyword>
<dbReference type="GO" id="GO:0052726">
    <property type="term" value="F:inositol-1,3,4-trisphosphate 5-kinase activity"/>
    <property type="evidence" value="ECO:0007669"/>
    <property type="project" value="InterPro"/>
</dbReference>
<protein>
    <recommendedName>
        <fullName evidence="11">Inositol-tetrakisphosphate 1-kinase</fullName>
        <ecNumber evidence="11">2.7.1.134</ecNumber>
    </recommendedName>
</protein>
<dbReference type="PANTHER" id="PTHR14217:SF2">
    <property type="entry name" value="INOSITOL-TETRAKISPHOSPHATE 1-KINASE 4"/>
    <property type="match status" value="1"/>
</dbReference>
<sequence>MAEQSLSSSPPPAAAGGGGSGGSSSVRPPAVYTIGYAMLPNKHDTFVQPSFIDLAAQHGIRCVAVDASRPLVEQGPFDLVVHKLYGQPWRAQLEAYSVLHPDIPIIDPPANIERILDRLTMLDVVSGLDSVAVPRQVIVHDAGAPLQLVDDDAVLGDLRFPLIAKPVEADGSAASHNLCLVYRREGLRGLRAPLVLQEFVNHGGVLFKVYVVGDHATCVTRSSLPYVPHERLQDLTADAAVPFANISLLAPTTAVGDESAKVPPPQEFVDKVARELGRAVGLHLINFDLIRTMDAQGDAKYLVLDINYCPGYSKMPGFEPVLTEFFLEMLRSRPVRDDRPGPGAGLGVDEARKAEAEPTSVIPSGAEPRQLVQA</sequence>
<proteinExistence type="inferred from homology"/>
<dbReference type="AlphaFoldDB" id="A0A811PMW0"/>
<dbReference type="Pfam" id="PF17927">
    <property type="entry name" value="Ins134_P3_kin_N"/>
    <property type="match status" value="1"/>
</dbReference>
<comment type="cofactor">
    <cofactor evidence="11 13">
        <name>Mg(2+)</name>
        <dbReference type="ChEBI" id="CHEBI:18420"/>
    </cofactor>
    <text evidence="11 13">Binds 2 magnesium ions per subunit.</text>
</comment>
<dbReference type="PANTHER" id="PTHR14217">
    <property type="entry name" value="INOSITOL-TETRAKISPHOSPHATE 1-KINASE"/>
    <property type="match status" value="1"/>
</dbReference>
<comment type="similarity">
    <text evidence="3 11">Belongs to the ITPK1 family.</text>
</comment>
<comment type="catalytic activity">
    <reaction evidence="2">
        <text>1D-myo-inositol 1,3,4-trisphosphate + ATP = 1D-myo-inositol 1,3,4,5-tetrakisphosphate + ADP + H(+)</text>
        <dbReference type="Rhea" id="RHEA:13253"/>
        <dbReference type="ChEBI" id="CHEBI:15378"/>
        <dbReference type="ChEBI" id="CHEBI:30616"/>
        <dbReference type="ChEBI" id="CHEBI:57895"/>
        <dbReference type="ChEBI" id="CHEBI:58414"/>
        <dbReference type="ChEBI" id="CHEBI:456216"/>
        <dbReference type="EC" id="2.7.1.159"/>
    </reaction>
</comment>
<feature type="region of interest" description="Disordered" evidence="14">
    <location>
        <begin position="1"/>
        <end position="25"/>
    </location>
</feature>
<reference evidence="16" key="1">
    <citation type="submission" date="2020-10" db="EMBL/GenBank/DDBJ databases">
        <authorList>
            <person name="Han B."/>
            <person name="Lu T."/>
            <person name="Zhao Q."/>
            <person name="Huang X."/>
            <person name="Zhao Y."/>
        </authorList>
    </citation>
    <scope>NUCLEOTIDE SEQUENCE</scope>
</reference>
<dbReference type="InterPro" id="IPR040464">
    <property type="entry name" value="InsP(3)kin_ATP-grasp"/>
</dbReference>
<evidence type="ECO:0000256" key="2">
    <source>
        <dbReference type="ARBA" id="ARBA00000680"/>
    </source>
</evidence>
<dbReference type="InterPro" id="IPR008656">
    <property type="entry name" value="Inositol_tetrakis-P_1-kinase"/>
</dbReference>
<evidence type="ECO:0000256" key="4">
    <source>
        <dbReference type="ARBA" id="ARBA00011245"/>
    </source>
</evidence>
<evidence type="ECO:0000313" key="17">
    <source>
        <dbReference type="Proteomes" id="UP000604825"/>
    </source>
</evidence>
<comment type="catalytic activity">
    <reaction evidence="11">
        <text>1D-myo-inositol 3,4,5,6-tetrakisphosphate + ATP = 1D-myo-inositol 1,3,4,5,6-pentakisphosphate + ADP + H(+)</text>
        <dbReference type="Rhea" id="RHEA:12452"/>
        <dbReference type="ChEBI" id="CHEBI:15378"/>
        <dbReference type="ChEBI" id="CHEBI:30616"/>
        <dbReference type="ChEBI" id="CHEBI:57539"/>
        <dbReference type="ChEBI" id="CHEBI:57733"/>
        <dbReference type="ChEBI" id="CHEBI:456216"/>
        <dbReference type="EC" id="2.7.1.134"/>
    </reaction>
</comment>
<dbReference type="GO" id="GO:0052725">
    <property type="term" value="F:inositol-1,3,4-trisphosphate 6-kinase activity"/>
    <property type="evidence" value="ECO:0007669"/>
    <property type="project" value="InterPro"/>
</dbReference>
<dbReference type="SUPFAM" id="SSF56059">
    <property type="entry name" value="Glutathione synthetase ATP-binding domain-like"/>
    <property type="match status" value="1"/>
</dbReference>
<feature type="binding site" evidence="12">
    <location>
        <begin position="197"/>
        <end position="208"/>
    </location>
    <ligand>
        <name>ATP</name>
        <dbReference type="ChEBI" id="CHEBI:30616"/>
    </ligand>
</feature>
<feature type="binding site" evidence="13">
    <location>
        <position position="307"/>
    </location>
    <ligand>
        <name>Mg(2+)</name>
        <dbReference type="ChEBI" id="CHEBI:18420"/>
        <label>2</label>
    </ligand>
</feature>
<dbReference type="GO" id="GO:0032957">
    <property type="term" value="P:inositol trisphosphate metabolic process"/>
    <property type="evidence" value="ECO:0007669"/>
    <property type="project" value="InterPro"/>
</dbReference>
<dbReference type="GO" id="GO:0047325">
    <property type="term" value="F:inositol-3,4,5,6-tetrakisphosphate 1-kinase activity"/>
    <property type="evidence" value="ECO:0007669"/>
    <property type="project" value="UniProtKB-EC"/>
</dbReference>
<comment type="function">
    <text evidence="11">Kinase that can phosphorylate various inositol polyphosphate such as Ins(3,4,5,6)P4 or Ins(1,3,4)P3.</text>
</comment>
<evidence type="ECO:0000256" key="14">
    <source>
        <dbReference type="SAM" id="MobiDB-lite"/>
    </source>
</evidence>
<evidence type="ECO:0000256" key="11">
    <source>
        <dbReference type="PIRNR" id="PIRNR038186"/>
    </source>
</evidence>
<dbReference type="PROSITE" id="PS50975">
    <property type="entry name" value="ATP_GRASP"/>
    <property type="match status" value="1"/>
</dbReference>
<dbReference type="FunFam" id="3.30.1490.220:FF:000002">
    <property type="entry name" value="Inositol-tetrakisphosphate 1-kinase"/>
    <property type="match status" value="1"/>
</dbReference>
<keyword evidence="10 11" id="KW-0460">Magnesium</keyword>
<evidence type="ECO:0000256" key="10">
    <source>
        <dbReference type="ARBA" id="ARBA00022842"/>
    </source>
</evidence>
<keyword evidence="5 11" id="KW-0808">Transferase</keyword>
<feature type="binding site" evidence="13">
    <location>
        <position position="288"/>
    </location>
    <ligand>
        <name>Mg(2+)</name>
        <dbReference type="ChEBI" id="CHEBI:18420"/>
        <label>1</label>
    </ligand>
</feature>
<dbReference type="GO" id="GO:0005737">
    <property type="term" value="C:cytoplasm"/>
    <property type="evidence" value="ECO:0007669"/>
    <property type="project" value="TreeGrafter"/>
</dbReference>